<protein>
    <submittedName>
        <fullName evidence="2">GIY-YIG nuclease family protein</fullName>
    </submittedName>
</protein>
<dbReference type="Proteomes" id="UP000478417">
    <property type="component" value="Unassembled WGS sequence"/>
</dbReference>
<comment type="caution">
    <text evidence="2">The sequence shown here is derived from an EMBL/GenBank/DDBJ whole genome shotgun (WGS) entry which is preliminary data.</text>
</comment>
<dbReference type="InterPro" id="IPR035901">
    <property type="entry name" value="GIY-YIG_endonuc_sf"/>
</dbReference>
<evidence type="ECO:0000313" key="2">
    <source>
        <dbReference type="EMBL" id="NDV60904.1"/>
    </source>
</evidence>
<accession>A0A6B2LYB5</accession>
<organism evidence="2 3">
    <name type="scientific">Oceanipulchritudo coccoides</name>
    <dbReference type="NCBI Taxonomy" id="2706888"/>
    <lineage>
        <taxon>Bacteria</taxon>
        <taxon>Pseudomonadati</taxon>
        <taxon>Verrucomicrobiota</taxon>
        <taxon>Opitutia</taxon>
        <taxon>Puniceicoccales</taxon>
        <taxon>Oceanipulchritudinaceae</taxon>
        <taxon>Oceanipulchritudo</taxon>
    </lineage>
</organism>
<gene>
    <name evidence="2" type="ORF">G0Q06_00390</name>
</gene>
<dbReference type="Gene3D" id="3.40.1440.10">
    <property type="entry name" value="GIY-YIG endonuclease"/>
    <property type="match status" value="1"/>
</dbReference>
<dbReference type="PANTHER" id="PTHR20208">
    <property type="entry name" value="STRUCTURE-SPECIFIC ENDONUCLEASE SUBUNIT SLX1"/>
    <property type="match status" value="1"/>
</dbReference>
<keyword evidence="3" id="KW-1185">Reference proteome</keyword>
<dbReference type="EMBL" id="JAAGNX010000001">
    <property type="protein sequence ID" value="NDV60904.1"/>
    <property type="molecule type" value="Genomic_DNA"/>
</dbReference>
<dbReference type="CDD" id="cd10449">
    <property type="entry name" value="GIY-YIG_SLX1_like"/>
    <property type="match status" value="1"/>
</dbReference>
<sequence length="80" mass="9274">MRTVYLIQSIPYPNQRYVGFTRNLRKRLKKHNKGGSPHTSKYKPWGLVTYISFSSESSATAFEAYLKSGSGRAFARKRLW</sequence>
<evidence type="ECO:0000259" key="1">
    <source>
        <dbReference type="PROSITE" id="PS50164"/>
    </source>
</evidence>
<proteinExistence type="predicted"/>
<dbReference type="InterPro" id="IPR050381">
    <property type="entry name" value="SLX1_endonuclease"/>
</dbReference>
<name>A0A6B2LYB5_9BACT</name>
<dbReference type="PROSITE" id="PS50164">
    <property type="entry name" value="GIY_YIG"/>
    <property type="match status" value="1"/>
</dbReference>
<dbReference type="AlphaFoldDB" id="A0A6B2LYB5"/>
<evidence type="ECO:0000313" key="3">
    <source>
        <dbReference type="Proteomes" id="UP000478417"/>
    </source>
</evidence>
<dbReference type="Pfam" id="PF01541">
    <property type="entry name" value="GIY-YIG"/>
    <property type="match status" value="1"/>
</dbReference>
<reference evidence="2 3" key="1">
    <citation type="submission" date="2020-02" db="EMBL/GenBank/DDBJ databases">
        <title>Albibacoteraceae fam. nov., the first described family within the subdivision 4 Verrucomicrobia.</title>
        <authorList>
            <person name="Xi F."/>
        </authorList>
    </citation>
    <scope>NUCLEOTIDE SEQUENCE [LARGE SCALE GENOMIC DNA]</scope>
    <source>
        <strain evidence="2 3">CK1056</strain>
    </source>
</reference>
<feature type="domain" description="GIY-YIG" evidence="1">
    <location>
        <begin position="1"/>
        <end position="80"/>
    </location>
</feature>
<dbReference type="InterPro" id="IPR000305">
    <property type="entry name" value="GIY-YIG_endonuc"/>
</dbReference>
<dbReference type="SUPFAM" id="SSF82771">
    <property type="entry name" value="GIY-YIG endonuclease"/>
    <property type="match status" value="1"/>
</dbReference>